<dbReference type="PROSITE" id="PS50893">
    <property type="entry name" value="ABC_TRANSPORTER_2"/>
    <property type="match status" value="1"/>
</dbReference>
<evidence type="ECO:0000256" key="5">
    <source>
        <dbReference type="ARBA" id="ARBA00022741"/>
    </source>
</evidence>
<name>A0A096AKV7_9FIRM</name>
<reference evidence="11 12" key="1">
    <citation type="submission" date="2014-07" db="EMBL/GenBank/DDBJ databases">
        <authorList>
            <person name="McCorrison J."/>
            <person name="Sanka R."/>
            <person name="Torralba M."/>
            <person name="Gillis M."/>
            <person name="Haft D.H."/>
            <person name="Methe B."/>
            <person name="Sutton G."/>
            <person name="Nelson K.E."/>
        </authorList>
    </citation>
    <scope>NUCLEOTIDE SEQUENCE [LARGE SCALE GENOMIC DNA]</scope>
    <source>
        <strain evidence="11 12">DNF00314</strain>
    </source>
</reference>
<feature type="domain" description="ABC transporter" evidence="10">
    <location>
        <begin position="5"/>
        <end position="241"/>
    </location>
</feature>
<dbReference type="CDD" id="cd03214">
    <property type="entry name" value="ABC_Iron-Siderophores_B12_Hemin"/>
    <property type="match status" value="1"/>
</dbReference>
<keyword evidence="12" id="KW-1185">Reference proteome</keyword>
<dbReference type="PANTHER" id="PTHR42771:SF10">
    <property type="entry name" value="FERRICHROME TRANSPORT ATP-BINDING PROTEIN FHUC"/>
    <property type="match status" value="1"/>
</dbReference>
<dbReference type="InterPro" id="IPR027417">
    <property type="entry name" value="P-loop_NTPase"/>
</dbReference>
<evidence type="ECO:0000256" key="2">
    <source>
        <dbReference type="ARBA" id="ARBA00022448"/>
    </source>
</evidence>
<dbReference type="EMBL" id="JRNT01000009">
    <property type="protein sequence ID" value="KGF47455.1"/>
    <property type="molecule type" value="Genomic_DNA"/>
</dbReference>
<keyword evidence="7" id="KW-0408">Iron</keyword>
<dbReference type="GO" id="GO:0005524">
    <property type="term" value="F:ATP binding"/>
    <property type="evidence" value="ECO:0007669"/>
    <property type="project" value="UniProtKB-KW"/>
</dbReference>
<dbReference type="Proteomes" id="UP000029628">
    <property type="component" value="Unassembled WGS sequence"/>
</dbReference>
<comment type="subcellular location">
    <subcellularLocation>
        <location evidence="1">Cell membrane</location>
        <topology evidence="1">Peripheral membrane protein</topology>
    </subcellularLocation>
</comment>
<dbReference type="InterPro" id="IPR017871">
    <property type="entry name" value="ABC_transporter-like_CS"/>
</dbReference>
<evidence type="ECO:0000256" key="4">
    <source>
        <dbReference type="ARBA" id="ARBA00022496"/>
    </source>
</evidence>
<protein>
    <submittedName>
        <fullName evidence="11">ABC transporter</fullName>
    </submittedName>
</protein>
<evidence type="ECO:0000313" key="11">
    <source>
        <dbReference type="EMBL" id="KGF47455.1"/>
    </source>
</evidence>
<dbReference type="AlphaFoldDB" id="A0A096AKV7"/>
<evidence type="ECO:0000256" key="6">
    <source>
        <dbReference type="ARBA" id="ARBA00022840"/>
    </source>
</evidence>
<keyword evidence="4" id="KW-0410">Iron transport</keyword>
<keyword evidence="3" id="KW-1003">Cell membrane</keyword>
<accession>A0A096AKV7</accession>
<dbReference type="PANTHER" id="PTHR42771">
    <property type="entry name" value="IRON(3+)-HYDROXAMATE IMPORT ATP-BINDING PROTEIN FHUC"/>
    <property type="match status" value="1"/>
</dbReference>
<dbReference type="Pfam" id="PF00005">
    <property type="entry name" value="ABC_tran"/>
    <property type="match status" value="1"/>
</dbReference>
<dbReference type="SMART" id="SM00382">
    <property type="entry name" value="AAA"/>
    <property type="match status" value="1"/>
</dbReference>
<evidence type="ECO:0000256" key="1">
    <source>
        <dbReference type="ARBA" id="ARBA00004202"/>
    </source>
</evidence>
<dbReference type="SUPFAM" id="SSF52540">
    <property type="entry name" value="P-loop containing nucleoside triphosphate hydrolases"/>
    <property type="match status" value="1"/>
</dbReference>
<evidence type="ECO:0000256" key="7">
    <source>
        <dbReference type="ARBA" id="ARBA00023004"/>
    </source>
</evidence>
<dbReference type="InterPro" id="IPR051535">
    <property type="entry name" value="Siderophore_ABC-ATPase"/>
</dbReference>
<dbReference type="eggNOG" id="COG1120">
    <property type="taxonomic scope" value="Bacteria"/>
</dbReference>
<comment type="caution">
    <text evidence="11">The sequence shown here is derived from an EMBL/GenBank/DDBJ whole genome shotgun (WGS) entry which is preliminary data.</text>
</comment>
<gene>
    <name evidence="11" type="ORF">HMPREF0872_04645</name>
</gene>
<evidence type="ECO:0000256" key="8">
    <source>
        <dbReference type="ARBA" id="ARBA00023065"/>
    </source>
</evidence>
<dbReference type="RefSeq" id="WP_028257480.1">
    <property type="nucleotide sequence ID" value="NZ_JRNT01000009.1"/>
</dbReference>
<evidence type="ECO:0000259" key="10">
    <source>
        <dbReference type="PROSITE" id="PS50893"/>
    </source>
</evidence>
<evidence type="ECO:0000313" key="12">
    <source>
        <dbReference type="Proteomes" id="UP000029628"/>
    </source>
</evidence>
<dbReference type="GO" id="GO:0006826">
    <property type="term" value="P:iron ion transport"/>
    <property type="evidence" value="ECO:0007669"/>
    <property type="project" value="UniProtKB-KW"/>
</dbReference>
<dbReference type="InterPro" id="IPR003439">
    <property type="entry name" value="ABC_transporter-like_ATP-bd"/>
</dbReference>
<evidence type="ECO:0000256" key="9">
    <source>
        <dbReference type="ARBA" id="ARBA00023136"/>
    </source>
</evidence>
<organism evidence="11 12">
    <name type="scientific">Veillonella montpellierensis DNF00314</name>
    <dbReference type="NCBI Taxonomy" id="1401067"/>
    <lineage>
        <taxon>Bacteria</taxon>
        <taxon>Bacillati</taxon>
        <taxon>Bacillota</taxon>
        <taxon>Negativicutes</taxon>
        <taxon>Veillonellales</taxon>
        <taxon>Veillonellaceae</taxon>
        <taxon>Veillonella</taxon>
    </lineage>
</organism>
<keyword evidence="9" id="KW-0472">Membrane</keyword>
<keyword evidence="6" id="KW-0067">ATP-binding</keyword>
<dbReference type="FunFam" id="3.40.50.300:FF:000134">
    <property type="entry name" value="Iron-enterobactin ABC transporter ATP-binding protein"/>
    <property type="match status" value="1"/>
</dbReference>
<dbReference type="GO" id="GO:0016887">
    <property type="term" value="F:ATP hydrolysis activity"/>
    <property type="evidence" value="ECO:0007669"/>
    <property type="project" value="InterPro"/>
</dbReference>
<keyword evidence="5" id="KW-0547">Nucleotide-binding</keyword>
<dbReference type="Gene3D" id="3.40.50.300">
    <property type="entry name" value="P-loop containing nucleotide triphosphate hydrolases"/>
    <property type="match status" value="1"/>
</dbReference>
<keyword evidence="8" id="KW-0406">Ion transport</keyword>
<dbReference type="PROSITE" id="PS00211">
    <property type="entry name" value="ABC_TRANSPORTER_1"/>
    <property type="match status" value="1"/>
</dbReference>
<evidence type="ECO:0000256" key="3">
    <source>
        <dbReference type="ARBA" id="ARBA00022475"/>
    </source>
</evidence>
<proteinExistence type="predicted"/>
<dbReference type="GO" id="GO:0005886">
    <property type="term" value="C:plasma membrane"/>
    <property type="evidence" value="ECO:0007669"/>
    <property type="project" value="UniProtKB-SubCell"/>
</dbReference>
<dbReference type="InterPro" id="IPR003593">
    <property type="entry name" value="AAA+_ATPase"/>
</dbReference>
<keyword evidence="2" id="KW-0813">Transport</keyword>
<sequence length="263" mass="29903">MSTKLEINELIATYNKKVVLQNLTLTFTKPEIVSIIGPNGSGKSTLLKSMARLLKPHSGTVLLDERDIYRESSKQVARKIALLPQITLAPEDMTVEQLVTMGRNPYKPFFKNINDADIEIIYNAMRATDVFQYRHTPLYSLSGGERQRVWLALSLAQEPQILLLDEPTTYLDGYHQLALMKLIESTYKKRNISIIMVLHDLNLACKYSHRIIAIKDGTIVGDGPPSTLITEDAIAKWFGLRVDILWRQQKDISYPVCIPYEII</sequence>